<feature type="transmembrane region" description="Helical" evidence="7">
    <location>
        <begin position="213"/>
        <end position="235"/>
    </location>
</feature>
<evidence type="ECO:0000256" key="2">
    <source>
        <dbReference type="ARBA" id="ARBA00022448"/>
    </source>
</evidence>
<proteinExistence type="predicted"/>
<dbReference type="PROSITE" id="PS50850">
    <property type="entry name" value="MFS"/>
    <property type="match status" value="1"/>
</dbReference>
<dbReference type="Gene3D" id="1.20.1250.20">
    <property type="entry name" value="MFS general substrate transporter like domains"/>
    <property type="match status" value="1"/>
</dbReference>
<evidence type="ECO:0000256" key="3">
    <source>
        <dbReference type="ARBA" id="ARBA00022475"/>
    </source>
</evidence>
<accession>A0ABP4Z2B1</accession>
<feature type="transmembrane region" description="Helical" evidence="7">
    <location>
        <begin position="247"/>
        <end position="266"/>
    </location>
</feature>
<dbReference type="InterPro" id="IPR004638">
    <property type="entry name" value="EmrB-like"/>
</dbReference>
<sequence length="683" mass="72967">MKLETVAGTAVSDAGVRAPAALNRRQMNIVFTAITLGMLLAALDQTIVATALPTIVADLGGKGHVAWVVTAYLLAETVATVLTGKFGDMFGRKFIFQLSAVIFVVGSAVCGVAQDMIMLIAARAVQGFGAGGLMVTAMALIADVIPLRDRGRYQGALGAVFGVTTVIGPTLGGLFTDHLTWRWAFYINVPIAIVMIAITAVAIPTVRAAVRPVIDYAGIALVALGSSGLILGLSWGGNEYAWDSPVIIGLFVGSVVLLAAFVFVELRAPEPMLPMHLFANPVFTICSVLSFIVGFALLGAMTFLPTYLQFVNGVSATASGLRTLPLIAGLFLTSIMSGVLISRTGRYRIFPIAGCAVMAVGLYLMSTMSAATSTWVESIYMFVFGLGVGLSMQTLTIAVQNTVHYADLGTATSGVTFFRTLGSAFGTAVFGTLYSNQLTSELAAVFAQTPRIPVEATESPVALKALPDALAAPIIEAYANTIGHVFRWVVPVAILGFVVALFLKEVPLRDAAREAATDMGDGFSAPMSDDRVDQLELAIGETVRRSRADPLFLDRILTDAGGDITPAPAWALSQIHLYNTVRGQARLSDIAHRHHMPPDVLRPTFEDLQRTGHVRLAGDDIHLTPAGQAQIDRLQTAWRHWLDEHIDDWTLADPTDRALLDRALDNIATRLVDEESRRHPVLI</sequence>
<keyword evidence="10" id="KW-1185">Reference proteome</keyword>
<dbReference type="CDD" id="cd17502">
    <property type="entry name" value="MFS_Azr1_MDR_like"/>
    <property type="match status" value="1"/>
</dbReference>
<dbReference type="InterPro" id="IPR020846">
    <property type="entry name" value="MFS_dom"/>
</dbReference>
<feature type="transmembrane region" description="Helical" evidence="7">
    <location>
        <begin position="411"/>
        <end position="434"/>
    </location>
</feature>
<dbReference type="InterPro" id="IPR036390">
    <property type="entry name" value="WH_DNA-bd_sf"/>
</dbReference>
<evidence type="ECO:0000313" key="10">
    <source>
        <dbReference type="Proteomes" id="UP001500218"/>
    </source>
</evidence>
<feature type="transmembrane region" description="Helical" evidence="7">
    <location>
        <begin position="324"/>
        <end position="342"/>
    </location>
</feature>
<feature type="transmembrane region" description="Helical" evidence="7">
    <location>
        <begin position="349"/>
        <end position="366"/>
    </location>
</feature>
<dbReference type="PRINTS" id="PR01036">
    <property type="entry name" value="TCRTETB"/>
</dbReference>
<keyword evidence="3" id="KW-1003">Cell membrane</keyword>
<dbReference type="RefSeq" id="WP_344139675.1">
    <property type="nucleotide sequence ID" value="NZ_BAAALT010000279.1"/>
</dbReference>
<feature type="transmembrane region" description="Helical" evidence="7">
    <location>
        <begin position="29"/>
        <end position="52"/>
    </location>
</feature>
<comment type="subcellular location">
    <subcellularLocation>
        <location evidence="1">Cell membrane</location>
        <topology evidence="1">Multi-pass membrane protein</topology>
    </subcellularLocation>
</comment>
<feature type="transmembrane region" description="Helical" evidence="7">
    <location>
        <begin position="378"/>
        <end position="399"/>
    </location>
</feature>
<dbReference type="PANTHER" id="PTHR23501:SF197">
    <property type="entry name" value="COMD"/>
    <property type="match status" value="1"/>
</dbReference>
<evidence type="ECO:0000256" key="1">
    <source>
        <dbReference type="ARBA" id="ARBA00004651"/>
    </source>
</evidence>
<feature type="transmembrane region" description="Helical" evidence="7">
    <location>
        <begin position="183"/>
        <end position="206"/>
    </location>
</feature>
<dbReference type="PANTHER" id="PTHR23501">
    <property type="entry name" value="MAJOR FACILITATOR SUPERFAMILY"/>
    <property type="match status" value="1"/>
</dbReference>
<name>A0ABP4Z2B1_9ACTN</name>
<feature type="transmembrane region" description="Helical" evidence="7">
    <location>
        <begin position="278"/>
        <end position="304"/>
    </location>
</feature>
<evidence type="ECO:0000313" key="9">
    <source>
        <dbReference type="EMBL" id="GAA1833595.1"/>
    </source>
</evidence>
<dbReference type="Gene3D" id="1.20.1720.10">
    <property type="entry name" value="Multidrug resistance protein D"/>
    <property type="match status" value="1"/>
</dbReference>
<dbReference type="EMBL" id="BAAALT010000279">
    <property type="protein sequence ID" value="GAA1833595.1"/>
    <property type="molecule type" value="Genomic_DNA"/>
</dbReference>
<feature type="domain" description="Major facilitator superfamily (MFS) profile" evidence="8">
    <location>
        <begin position="30"/>
        <end position="508"/>
    </location>
</feature>
<dbReference type="Pfam" id="PF07690">
    <property type="entry name" value="MFS_1"/>
    <property type="match status" value="1"/>
</dbReference>
<dbReference type="NCBIfam" id="TIGR00711">
    <property type="entry name" value="efflux_EmrB"/>
    <property type="match status" value="1"/>
</dbReference>
<evidence type="ECO:0000256" key="7">
    <source>
        <dbReference type="SAM" id="Phobius"/>
    </source>
</evidence>
<keyword evidence="4 7" id="KW-0812">Transmembrane</keyword>
<keyword evidence="6 7" id="KW-0472">Membrane</keyword>
<keyword evidence="5 7" id="KW-1133">Transmembrane helix</keyword>
<comment type="caution">
    <text evidence="9">The sequence shown here is derived from an EMBL/GenBank/DDBJ whole genome shotgun (WGS) entry which is preliminary data.</text>
</comment>
<dbReference type="InterPro" id="IPR036259">
    <property type="entry name" value="MFS_trans_sf"/>
</dbReference>
<evidence type="ECO:0000256" key="5">
    <source>
        <dbReference type="ARBA" id="ARBA00022989"/>
    </source>
</evidence>
<evidence type="ECO:0000259" key="8">
    <source>
        <dbReference type="PROSITE" id="PS50850"/>
    </source>
</evidence>
<reference evidence="10" key="1">
    <citation type="journal article" date="2019" name="Int. J. Syst. Evol. Microbiol.">
        <title>The Global Catalogue of Microorganisms (GCM) 10K type strain sequencing project: providing services to taxonomists for standard genome sequencing and annotation.</title>
        <authorList>
            <consortium name="The Broad Institute Genomics Platform"/>
            <consortium name="The Broad Institute Genome Sequencing Center for Infectious Disease"/>
            <person name="Wu L."/>
            <person name="Ma J."/>
        </authorList>
    </citation>
    <scope>NUCLEOTIDE SEQUENCE [LARGE SCALE GENOMIC DNA]</scope>
    <source>
        <strain evidence="10">JCM 13250</strain>
    </source>
</reference>
<protein>
    <submittedName>
        <fullName evidence="9">MDR family MFS transporter</fullName>
    </submittedName>
</protein>
<evidence type="ECO:0000256" key="6">
    <source>
        <dbReference type="ARBA" id="ARBA00023136"/>
    </source>
</evidence>
<dbReference type="Gene3D" id="1.10.10.10">
    <property type="entry name" value="Winged helix-like DNA-binding domain superfamily/Winged helix DNA-binding domain"/>
    <property type="match status" value="1"/>
</dbReference>
<dbReference type="InterPro" id="IPR036388">
    <property type="entry name" value="WH-like_DNA-bd_sf"/>
</dbReference>
<feature type="transmembrane region" description="Helical" evidence="7">
    <location>
        <begin position="120"/>
        <end position="141"/>
    </location>
</feature>
<keyword evidence="2" id="KW-0813">Transport</keyword>
<evidence type="ECO:0000256" key="4">
    <source>
        <dbReference type="ARBA" id="ARBA00022692"/>
    </source>
</evidence>
<gene>
    <name evidence="9" type="ORF">GCM10009682_59990</name>
</gene>
<dbReference type="InterPro" id="IPR011701">
    <property type="entry name" value="MFS"/>
</dbReference>
<dbReference type="SUPFAM" id="SSF103473">
    <property type="entry name" value="MFS general substrate transporter"/>
    <property type="match status" value="1"/>
</dbReference>
<organism evidence="9 10">
    <name type="scientific">Luedemannella flava</name>
    <dbReference type="NCBI Taxonomy" id="349316"/>
    <lineage>
        <taxon>Bacteria</taxon>
        <taxon>Bacillati</taxon>
        <taxon>Actinomycetota</taxon>
        <taxon>Actinomycetes</taxon>
        <taxon>Micromonosporales</taxon>
        <taxon>Micromonosporaceae</taxon>
        <taxon>Luedemannella</taxon>
    </lineage>
</organism>
<feature type="transmembrane region" description="Helical" evidence="7">
    <location>
        <begin position="485"/>
        <end position="503"/>
    </location>
</feature>
<feature type="transmembrane region" description="Helical" evidence="7">
    <location>
        <begin position="94"/>
        <end position="114"/>
    </location>
</feature>
<feature type="transmembrane region" description="Helical" evidence="7">
    <location>
        <begin position="64"/>
        <end position="82"/>
    </location>
</feature>
<dbReference type="Proteomes" id="UP001500218">
    <property type="component" value="Unassembled WGS sequence"/>
</dbReference>
<dbReference type="SUPFAM" id="SSF46785">
    <property type="entry name" value="Winged helix' DNA-binding domain"/>
    <property type="match status" value="1"/>
</dbReference>
<feature type="transmembrane region" description="Helical" evidence="7">
    <location>
        <begin position="153"/>
        <end position="171"/>
    </location>
</feature>